<dbReference type="Gene3D" id="3.40.190.10">
    <property type="entry name" value="Periplasmic binding protein-like II"/>
    <property type="match status" value="2"/>
</dbReference>
<dbReference type="eggNOG" id="COG1653">
    <property type="taxonomic scope" value="Bacteria"/>
</dbReference>
<protein>
    <submittedName>
        <fullName evidence="2">Extracellular solute-binding protein family 1</fullName>
    </submittedName>
</protein>
<dbReference type="OrthoDB" id="7918484at2"/>
<keyword evidence="3" id="KW-1185">Reference proteome</keyword>
<sequence>MKHLSPKIRRSRARLTALALAGLLLALPGCGGDSGGSGDDPNQPVTLRFSWWGNEDRAKLTQKAIDAFEAANPGITVKPEYSDFNGYFDKLATSVAANDAPDVITLGGAYPREYGDRGALLDLAEVKDILKTDKIDQAALSNGNFEGKQFGVPTGVNAFGVVVNPKVFKAAGVPLPNQDTWTWQDYRRIAEQIAKAAPKGTFGAEDPTSADALDLFARQRGESLYTEDGKVGISEQTLTEWFTMTTAMRDSGATPPASMTSELAGQPAPEQTLMGRGLAGMQLDWTNQLGSLRTASGSELQLMRAPGEGAAAKPGMWLQASQIYTISARTKHQEAAAKLVNFLVNDPAAGKITLANRGIPANSEVLTAVKPALPKDEAASAEFIAQITPKVGSALIIGPTGSTESVKILDRTNAEVLFNRQTPAQGAKRFLEELTSAIQ</sequence>
<reference evidence="3" key="1">
    <citation type="submission" date="2009-09" db="EMBL/GenBank/DDBJ databases">
        <title>The complete genome of Kribbella flavida DSM 17836.</title>
        <authorList>
            <consortium name="US DOE Joint Genome Institute (JGI-PGF)"/>
            <person name="Lucas S."/>
            <person name="Copeland A."/>
            <person name="Lapidus A."/>
            <person name="Glavina del Rio T."/>
            <person name="Dalin E."/>
            <person name="Tice H."/>
            <person name="Bruce D."/>
            <person name="Goodwin L."/>
            <person name="Pitluck S."/>
            <person name="Kyrpides N."/>
            <person name="Mavromatis K."/>
            <person name="Ivanova N."/>
            <person name="Saunders E."/>
            <person name="Brettin T."/>
            <person name="Detter J.C."/>
            <person name="Han C."/>
            <person name="Larimer F."/>
            <person name="Land M."/>
            <person name="Hauser L."/>
            <person name="Markowitz V."/>
            <person name="Cheng J.-F."/>
            <person name="Hugenholtz P."/>
            <person name="Woyke T."/>
            <person name="Wu D."/>
            <person name="Pukall R."/>
            <person name="Klenk H.-P."/>
            <person name="Eisen J.A."/>
        </authorList>
    </citation>
    <scope>NUCLEOTIDE SEQUENCE [LARGE SCALE GENOMIC DNA]</scope>
    <source>
        <strain evidence="3">DSM 17836 / JCM 10339 / NBRC 14399</strain>
    </source>
</reference>
<dbReference type="RefSeq" id="WP_012919739.1">
    <property type="nucleotide sequence ID" value="NC_013729.1"/>
</dbReference>
<reference evidence="2 3" key="2">
    <citation type="journal article" date="2010" name="Stand. Genomic Sci.">
        <title>Complete genome sequence of Kribbella flavida type strain (IFO 14399).</title>
        <authorList>
            <person name="Pukall R."/>
            <person name="Lapidus A."/>
            <person name="Glavina Del Rio T."/>
            <person name="Copeland A."/>
            <person name="Tice H."/>
            <person name="Cheng J.-F."/>
            <person name="Lucas S."/>
            <person name="Chen F."/>
            <person name="Nolan M."/>
            <person name="LaButti K."/>
            <person name="Pati A."/>
            <person name="Ivanova N."/>
            <person name="Mavrommatis K."/>
            <person name="Mikhailova N."/>
            <person name="Pitluck S."/>
            <person name="Bruce D."/>
            <person name="Goodwin L."/>
            <person name="Land M."/>
            <person name="Hauser L."/>
            <person name="Chang Y.-J."/>
            <person name="Jeffries C.D."/>
            <person name="Chen A."/>
            <person name="Palaniappan K."/>
            <person name="Chain P."/>
            <person name="Rohde M."/>
            <person name="Goeker M."/>
            <person name="Bristow J."/>
            <person name="Eisen J.A."/>
            <person name="Markowitz V."/>
            <person name="Hugenholtz P."/>
            <person name="Kyrpides N.C."/>
            <person name="Klenk H.-P."/>
            <person name="Brettin T."/>
        </authorList>
    </citation>
    <scope>NUCLEOTIDE SEQUENCE [LARGE SCALE GENOMIC DNA]</scope>
    <source>
        <strain evidence="3">DSM 17836 / JCM 10339 / NBRC 14399</strain>
    </source>
</reference>
<keyword evidence="1" id="KW-0732">Signal</keyword>
<dbReference type="Proteomes" id="UP000007967">
    <property type="component" value="Chromosome"/>
</dbReference>
<dbReference type="AlphaFoldDB" id="D2PS59"/>
<evidence type="ECO:0000313" key="3">
    <source>
        <dbReference type="Proteomes" id="UP000007967"/>
    </source>
</evidence>
<accession>D2PS59</accession>
<feature type="signal peptide" evidence="1">
    <location>
        <begin position="1"/>
        <end position="31"/>
    </location>
</feature>
<evidence type="ECO:0000256" key="1">
    <source>
        <dbReference type="SAM" id="SignalP"/>
    </source>
</evidence>
<dbReference type="PANTHER" id="PTHR43649:SF11">
    <property type="entry name" value="ABC TRANSPORTER SUBSTRATE-BINDING PROTEIN YESO-RELATED"/>
    <property type="match status" value="1"/>
</dbReference>
<proteinExistence type="predicted"/>
<dbReference type="STRING" id="479435.Kfla_2101"/>
<name>D2PS59_KRIFD</name>
<organism evidence="2 3">
    <name type="scientific">Kribbella flavida (strain DSM 17836 / JCM 10339 / NBRC 14399)</name>
    <dbReference type="NCBI Taxonomy" id="479435"/>
    <lineage>
        <taxon>Bacteria</taxon>
        <taxon>Bacillati</taxon>
        <taxon>Actinomycetota</taxon>
        <taxon>Actinomycetes</taxon>
        <taxon>Propionibacteriales</taxon>
        <taxon>Kribbellaceae</taxon>
        <taxon>Kribbella</taxon>
    </lineage>
</organism>
<dbReference type="InterPro" id="IPR050490">
    <property type="entry name" value="Bact_solute-bd_prot1"/>
</dbReference>
<feature type="chain" id="PRO_5038870651" evidence="1">
    <location>
        <begin position="32"/>
        <end position="439"/>
    </location>
</feature>
<dbReference type="PANTHER" id="PTHR43649">
    <property type="entry name" value="ARABINOSE-BINDING PROTEIN-RELATED"/>
    <property type="match status" value="1"/>
</dbReference>
<dbReference type="EMBL" id="CP001736">
    <property type="protein sequence ID" value="ADB31183.1"/>
    <property type="molecule type" value="Genomic_DNA"/>
</dbReference>
<dbReference type="SUPFAM" id="SSF53850">
    <property type="entry name" value="Periplasmic binding protein-like II"/>
    <property type="match status" value="1"/>
</dbReference>
<gene>
    <name evidence="2" type="ordered locus">Kfla_2101</name>
</gene>
<evidence type="ECO:0000313" key="2">
    <source>
        <dbReference type="EMBL" id="ADB31183.1"/>
    </source>
</evidence>
<dbReference type="InterPro" id="IPR006059">
    <property type="entry name" value="SBP"/>
</dbReference>
<dbReference type="KEGG" id="kfl:Kfla_2101"/>
<dbReference type="HOGENOM" id="CLU_031285_5_0_11"/>
<dbReference type="Pfam" id="PF01547">
    <property type="entry name" value="SBP_bac_1"/>
    <property type="match status" value="1"/>
</dbReference>